<evidence type="ECO:0000313" key="1">
    <source>
        <dbReference type="EMBL" id="KAF7438599.1"/>
    </source>
</evidence>
<dbReference type="Proteomes" id="UP000600918">
    <property type="component" value="Unassembled WGS sequence"/>
</dbReference>
<comment type="caution">
    <text evidence="1">The sequence shown here is derived from an EMBL/GenBank/DDBJ whole genome shotgun (WGS) entry which is preliminary data.</text>
</comment>
<reference evidence="1" key="1">
    <citation type="journal article" date="2020" name="G3 (Bethesda)">
        <title>High-Quality Assemblies for Three Invasive Social Wasps from the &lt;i&gt;Vespula&lt;/i&gt; Genus.</title>
        <authorList>
            <person name="Harrop T.W.R."/>
            <person name="Guhlin J."/>
            <person name="McLaughlin G.M."/>
            <person name="Permina E."/>
            <person name="Stockwell P."/>
            <person name="Gilligan J."/>
            <person name="Le Lec M.F."/>
            <person name="Gruber M.A.M."/>
            <person name="Quinn O."/>
            <person name="Lovegrove M."/>
            <person name="Duncan E.J."/>
            <person name="Remnant E.J."/>
            <person name="Van Eeckhoven J."/>
            <person name="Graham B."/>
            <person name="Knapp R.A."/>
            <person name="Langford K.W."/>
            <person name="Kronenberg Z."/>
            <person name="Press M.O."/>
            <person name="Eacker S.M."/>
            <person name="Wilson-Rankin E.E."/>
            <person name="Purcell J."/>
            <person name="Lester P.J."/>
            <person name="Dearden P.K."/>
        </authorList>
    </citation>
    <scope>NUCLEOTIDE SEQUENCE</scope>
    <source>
        <strain evidence="1">Volc-1</strain>
    </source>
</reference>
<accession>A0A834PF60</accession>
<protein>
    <submittedName>
        <fullName evidence="1">Uncharacterized protein</fullName>
    </submittedName>
</protein>
<keyword evidence="2" id="KW-1185">Reference proteome</keyword>
<dbReference type="EMBL" id="JACSDY010000001">
    <property type="protein sequence ID" value="KAF7438599.1"/>
    <property type="molecule type" value="Genomic_DNA"/>
</dbReference>
<sequence>MTKILLYDRVCFVLEHDENFRKRFSTARLPQGISRGDHGSAEEGHYSQALVEPLSFPSVRLGYAVAAQDNDIAGRGKKHLEAPINSVIYKRYSTIKRISEMRATTPYRALPVIKCTDDTNDMTYVCGDDANSRHCRIRRRERVKPQVVEDSNFALGSSV</sequence>
<name>A0A834PF60_VESPE</name>
<evidence type="ECO:0000313" key="2">
    <source>
        <dbReference type="Proteomes" id="UP000600918"/>
    </source>
</evidence>
<gene>
    <name evidence="1" type="ORF">H0235_000990</name>
</gene>
<organism evidence="1 2">
    <name type="scientific">Vespula pensylvanica</name>
    <name type="common">Western yellow jacket</name>
    <name type="synonym">Wasp</name>
    <dbReference type="NCBI Taxonomy" id="30213"/>
    <lineage>
        <taxon>Eukaryota</taxon>
        <taxon>Metazoa</taxon>
        <taxon>Ecdysozoa</taxon>
        <taxon>Arthropoda</taxon>
        <taxon>Hexapoda</taxon>
        <taxon>Insecta</taxon>
        <taxon>Pterygota</taxon>
        <taxon>Neoptera</taxon>
        <taxon>Endopterygota</taxon>
        <taxon>Hymenoptera</taxon>
        <taxon>Apocrita</taxon>
        <taxon>Aculeata</taxon>
        <taxon>Vespoidea</taxon>
        <taxon>Vespidae</taxon>
        <taxon>Vespinae</taxon>
        <taxon>Vespula</taxon>
    </lineage>
</organism>
<dbReference type="AlphaFoldDB" id="A0A834PF60"/>
<proteinExistence type="predicted"/>